<feature type="compositionally biased region" description="Low complexity" evidence="1">
    <location>
        <begin position="57"/>
        <end position="72"/>
    </location>
</feature>
<feature type="region of interest" description="Disordered" evidence="1">
    <location>
        <begin position="46"/>
        <end position="112"/>
    </location>
</feature>
<evidence type="ECO:0000313" key="2">
    <source>
        <dbReference type="EMBL" id="CAL1544793.1"/>
    </source>
</evidence>
<protein>
    <submittedName>
        <fullName evidence="2">Uncharacterized protein</fullName>
    </submittedName>
</protein>
<keyword evidence="3" id="KW-1185">Reference proteome</keyword>
<evidence type="ECO:0000313" key="3">
    <source>
        <dbReference type="Proteomes" id="UP001497497"/>
    </source>
</evidence>
<dbReference type="EMBL" id="CAXITT010000646">
    <property type="protein sequence ID" value="CAL1544793.1"/>
    <property type="molecule type" value="Genomic_DNA"/>
</dbReference>
<evidence type="ECO:0000256" key="1">
    <source>
        <dbReference type="SAM" id="MobiDB-lite"/>
    </source>
</evidence>
<comment type="caution">
    <text evidence="2">The sequence shown here is derived from an EMBL/GenBank/DDBJ whole genome shotgun (WGS) entry which is preliminary data.</text>
</comment>
<feature type="non-terminal residue" evidence="2">
    <location>
        <position position="1"/>
    </location>
</feature>
<gene>
    <name evidence="2" type="ORF">GSLYS_00018276001</name>
</gene>
<feature type="compositionally biased region" description="Basic and acidic residues" evidence="1">
    <location>
        <begin position="94"/>
        <end position="112"/>
    </location>
</feature>
<dbReference type="AlphaFoldDB" id="A0AAV2IIG9"/>
<feature type="compositionally biased region" description="Polar residues" evidence="1">
    <location>
        <begin position="46"/>
        <end position="56"/>
    </location>
</feature>
<accession>A0AAV2IIG9</accession>
<name>A0AAV2IIG9_LYMST</name>
<dbReference type="Proteomes" id="UP001497497">
    <property type="component" value="Unassembled WGS sequence"/>
</dbReference>
<sequence length="112" mass="12199">RKQQVVVGRQQQVVVGTQIQGSGEETAGSIGETVTCWAHSYLSPVSPVSASTRAQPTVSSSSARNVSSTTTSPGIAAPHVSPRHHQRKHPRGKMHTETRTQERYTKHKRMSD</sequence>
<feature type="compositionally biased region" description="Basic residues" evidence="1">
    <location>
        <begin position="81"/>
        <end position="93"/>
    </location>
</feature>
<organism evidence="2 3">
    <name type="scientific">Lymnaea stagnalis</name>
    <name type="common">Great pond snail</name>
    <name type="synonym">Helix stagnalis</name>
    <dbReference type="NCBI Taxonomy" id="6523"/>
    <lineage>
        <taxon>Eukaryota</taxon>
        <taxon>Metazoa</taxon>
        <taxon>Spiralia</taxon>
        <taxon>Lophotrochozoa</taxon>
        <taxon>Mollusca</taxon>
        <taxon>Gastropoda</taxon>
        <taxon>Heterobranchia</taxon>
        <taxon>Euthyneura</taxon>
        <taxon>Panpulmonata</taxon>
        <taxon>Hygrophila</taxon>
        <taxon>Lymnaeoidea</taxon>
        <taxon>Lymnaeidae</taxon>
        <taxon>Lymnaea</taxon>
    </lineage>
</organism>
<reference evidence="2 3" key="1">
    <citation type="submission" date="2024-04" db="EMBL/GenBank/DDBJ databases">
        <authorList>
            <consortium name="Genoscope - CEA"/>
            <person name="William W."/>
        </authorList>
    </citation>
    <scope>NUCLEOTIDE SEQUENCE [LARGE SCALE GENOMIC DNA]</scope>
</reference>
<proteinExistence type="predicted"/>